<protein>
    <submittedName>
        <fullName evidence="1">Uncharacterized protein</fullName>
    </submittedName>
</protein>
<organism evidence="1 2">
    <name type="scientific">Stylonychia lemnae</name>
    <name type="common">Ciliate</name>
    <dbReference type="NCBI Taxonomy" id="5949"/>
    <lineage>
        <taxon>Eukaryota</taxon>
        <taxon>Sar</taxon>
        <taxon>Alveolata</taxon>
        <taxon>Ciliophora</taxon>
        <taxon>Intramacronucleata</taxon>
        <taxon>Spirotrichea</taxon>
        <taxon>Stichotrichia</taxon>
        <taxon>Sporadotrichida</taxon>
        <taxon>Oxytrichidae</taxon>
        <taxon>Stylonychinae</taxon>
        <taxon>Stylonychia</taxon>
    </lineage>
</organism>
<gene>
    <name evidence="1" type="primary">Contig3479.g3718</name>
    <name evidence="1" type="ORF">STYLEM_5351</name>
</gene>
<dbReference type="AlphaFoldDB" id="A0A078A2C2"/>
<dbReference type="Proteomes" id="UP000039865">
    <property type="component" value="Unassembled WGS sequence"/>
</dbReference>
<name>A0A078A2C2_STYLE</name>
<reference evidence="1 2" key="1">
    <citation type="submission" date="2014-06" db="EMBL/GenBank/DDBJ databases">
        <authorList>
            <person name="Swart Estienne"/>
        </authorList>
    </citation>
    <scope>NUCLEOTIDE SEQUENCE [LARGE SCALE GENOMIC DNA]</scope>
    <source>
        <strain evidence="1 2">130c</strain>
    </source>
</reference>
<sequence>MRQYATNRKIVDENTLAYIPKDTYLYPAKNLVQQLEILIISYPGILIIQNQAAISEISSDIPIASYIGSKKKIGIMSGMNIIILRIICLFKYREHSLKSFYPQAWEIIVLRYQLNVQPVEQRTRLVVMLARPQEAKLTLELVGCQPRRTEFQRLQIIKNTVPIIG</sequence>
<evidence type="ECO:0000313" key="2">
    <source>
        <dbReference type="Proteomes" id="UP000039865"/>
    </source>
</evidence>
<accession>A0A078A2C2</accession>
<proteinExistence type="predicted"/>
<dbReference type="EMBL" id="CCKQ01005194">
    <property type="protein sequence ID" value="CDW76351.1"/>
    <property type="molecule type" value="Genomic_DNA"/>
</dbReference>
<dbReference type="InParanoid" id="A0A078A2C2"/>
<evidence type="ECO:0000313" key="1">
    <source>
        <dbReference type="EMBL" id="CDW76351.1"/>
    </source>
</evidence>
<keyword evidence="2" id="KW-1185">Reference proteome</keyword>